<keyword evidence="2" id="KW-1133">Transmembrane helix</keyword>
<dbReference type="Proteomes" id="UP000468591">
    <property type="component" value="Unassembled WGS sequence"/>
</dbReference>
<comment type="caution">
    <text evidence="3">The sequence shown here is derived from an EMBL/GenBank/DDBJ whole genome shotgun (WGS) entry which is preliminary data.</text>
</comment>
<gene>
    <name evidence="3" type="primary">ccmI</name>
    <name evidence="3" type="ORF">GV827_18340</name>
</gene>
<name>A0A6P0CGE4_9RHOB</name>
<dbReference type="GO" id="GO:0017004">
    <property type="term" value="P:cytochrome complex assembly"/>
    <property type="evidence" value="ECO:0007669"/>
    <property type="project" value="UniProtKB-KW"/>
</dbReference>
<evidence type="ECO:0000256" key="1">
    <source>
        <dbReference type="ARBA" id="ARBA00022748"/>
    </source>
</evidence>
<feature type="transmembrane region" description="Helical" evidence="2">
    <location>
        <begin position="6"/>
        <end position="23"/>
    </location>
</feature>
<dbReference type="InterPro" id="IPR017560">
    <property type="entry name" value="Cyt_c_biogenesis_CcmI"/>
</dbReference>
<dbReference type="AlphaFoldDB" id="A0A6P0CGE4"/>
<keyword evidence="2" id="KW-0812">Transmembrane</keyword>
<reference evidence="3 4" key="1">
    <citation type="submission" date="2020-01" db="EMBL/GenBank/DDBJ databases">
        <title>Sulfitobacter sediminilitoris sp. nov., isolated from a tidal flat.</title>
        <authorList>
            <person name="Park S."/>
            <person name="Yoon J.-H."/>
        </authorList>
    </citation>
    <scope>NUCLEOTIDE SEQUENCE [LARGE SCALE GENOMIC DNA]</scope>
    <source>
        <strain evidence="3 4">JBTF-M27</strain>
    </source>
</reference>
<evidence type="ECO:0000313" key="3">
    <source>
        <dbReference type="EMBL" id="NEK24348.1"/>
    </source>
</evidence>
<accession>A0A6P0CGE4</accession>
<keyword evidence="4" id="KW-1185">Reference proteome</keyword>
<dbReference type="InterPro" id="IPR011990">
    <property type="entry name" value="TPR-like_helical_dom_sf"/>
</dbReference>
<evidence type="ECO:0000313" key="4">
    <source>
        <dbReference type="Proteomes" id="UP000468591"/>
    </source>
</evidence>
<sequence length="408" mass="43813">MTFWIIIVAIAAVVVLMLGRVMLQAGDDLVPDASDYDLKVYRDQLAEVDRDVTRGVIGAEDAERARTEISRRILAADANRSVIGQKDTAAPCLLIGLVAVALIGGSVALYTWIGQPGYGDLALEDRIAFAEQMRENRPSQQTAVDSLPPFVPQEDLSEEFTTLMKRLRETVSGRPNDLQGHQLLAQNEARIGNFTAAAKAQEAVLRIKGSEITADDISDYGELLVMAAGGYVSPEAEKAFRASLAKDENDARSRYYIGLMMIQTGRPDLAFRLWDGLLRRGPADAPWIEPILAQIESVAQLAGVNYTIPAIGGSDAPGPSAQDIETAADMTPAERMEMIGGMVEGLSNRLATEGGPPQDWARLITSLAIMGNPSQARAIYDNAMEVFAGEPGAIDTIRAAGQQAGVAE</sequence>
<protein>
    <submittedName>
        <fullName evidence="3">C-type cytochrome biogenesis protein CcmI</fullName>
    </submittedName>
</protein>
<dbReference type="RefSeq" id="WP_164355273.1">
    <property type="nucleotide sequence ID" value="NZ_JAABNT010000014.1"/>
</dbReference>
<proteinExistence type="predicted"/>
<feature type="transmembrane region" description="Helical" evidence="2">
    <location>
        <begin position="89"/>
        <end position="113"/>
    </location>
</feature>
<dbReference type="Gene3D" id="1.25.40.10">
    <property type="entry name" value="Tetratricopeptide repeat domain"/>
    <property type="match status" value="1"/>
</dbReference>
<keyword evidence="1" id="KW-0201">Cytochrome c-type biogenesis</keyword>
<organism evidence="3 4">
    <name type="scientific">Sulfitobacter sediminilitoris</name>
    <dbReference type="NCBI Taxonomy" id="2698830"/>
    <lineage>
        <taxon>Bacteria</taxon>
        <taxon>Pseudomonadati</taxon>
        <taxon>Pseudomonadota</taxon>
        <taxon>Alphaproteobacteria</taxon>
        <taxon>Rhodobacterales</taxon>
        <taxon>Roseobacteraceae</taxon>
        <taxon>Sulfitobacter</taxon>
    </lineage>
</organism>
<evidence type="ECO:0000256" key="2">
    <source>
        <dbReference type="SAM" id="Phobius"/>
    </source>
</evidence>
<dbReference type="NCBIfam" id="TIGR03142">
    <property type="entry name" value="cytochro_ccmI"/>
    <property type="match status" value="1"/>
</dbReference>
<keyword evidence="2" id="KW-0472">Membrane</keyword>
<dbReference type="SUPFAM" id="SSF48452">
    <property type="entry name" value="TPR-like"/>
    <property type="match status" value="1"/>
</dbReference>
<dbReference type="EMBL" id="JAABNT010000014">
    <property type="protein sequence ID" value="NEK24348.1"/>
    <property type="molecule type" value="Genomic_DNA"/>
</dbReference>